<keyword evidence="1" id="KW-0175">Coiled coil</keyword>
<feature type="compositionally biased region" description="Basic and acidic residues" evidence="2">
    <location>
        <begin position="1170"/>
        <end position="1182"/>
    </location>
</feature>
<dbReference type="Proteomes" id="UP000186817">
    <property type="component" value="Unassembled WGS sequence"/>
</dbReference>
<feature type="coiled-coil region" evidence="1">
    <location>
        <begin position="820"/>
        <end position="849"/>
    </location>
</feature>
<feature type="region of interest" description="Disordered" evidence="2">
    <location>
        <begin position="1045"/>
        <end position="1238"/>
    </location>
</feature>
<feature type="compositionally biased region" description="Low complexity" evidence="2">
    <location>
        <begin position="1158"/>
        <end position="1168"/>
    </location>
</feature>
<dbReference type="GO" id="GO:0046982">
    <property type="term" value="F:protein heterodimerization activity"/>
    <property type="evidence" value="ECO:0007669"/>
    <property type="project" value="InterPro"/>
</dbReference>
<dbReference type="Gene3D" id="1.10.20.10">
    <property type="entry name" value="Histone, subunit A"/>
    <property type="match status" value="1"/>
</dbReference>
<reference evidence="4 5" key="1">
    <citation type="submission" date="2016-02" db="EMBL/GenBank/DDBJ databases">
        <title>Genome analysis of coral dinoflagellate symbionts highlights evolutionary adaptations to a symbiotic lifestyle.</title>
        <authorList>
            <person name="Aranda M."/>
            <person name="Li Y."/>
            <person name="Liew Y.J."/>
            <person name="Baumgarten S."/>
            <person name="Simakov O."/>
            <person name="Wilson M."/>
            <person name="Piel J."/>
            <person name="Ashoor H."/>
            <person name="Bougouffa S."/>
            <person name="Bajic V.B."/>
            <person name="Ryu T."/>
            <person name="Ravasi T."/>
            <person name="Bayer T."/>
            <person name="Micklem G."/>
            <person name="Kim H."/>
            <person name="Bhak J."/>
            <person name="Lajeunesse T.C."/>
            <person name="Voolstra C.R."/>
        </authorList>
    </citation>
    <scope>NUCLEOTIDE SEQUENCE [LARGE SCALE GENOMIC DNA]</scope>
    <source>
        <strain evidence="4 5">CCMP2467</strain>
    </source>
</reference>
<dbReference type="OrthoDB" id="10665899at2759"/>
<accession>A0A1Q9D7G7</accession>
<keyword evidence="5" id="KW-1185">Reference proteome</keyword>
<dbReference type="InterPro" id="IPR007125">
    <property type="entry name" value="H2A/H2B/H3"/>
</dbReference>
<name>A0A1Q9D7G7_SYMMI</name>
<evidence type="ECO:0000256" key="1">
    <source>
        <dbReference type="SAM" id="Coils"/>
    </source>
</evidence>
<feature type="compositionally biased region" description="Basic and acidic residues" evidence="2">
    <location>
        <begin position="1045"/>
        <end position="1078"/>
    </location>
</feature>
<dbReference type="InterPro" id="IPR009072">
    <property type="entry name" value="Histone-fold"/>
</dbReference>
<protein>
    <recommendedName>
        <fullName evidence="3">Core Histone H2A/H2B/H3 domain-containing protein</fullName>
    </recommendedName>
</protein>
<evidence type="ECO:0000259" key="3">
    <source>
        <dbReference type="Pfam" id="PF00125"/>
    </source>
</evidence>
<feature type="domain" description="Core Histone H2A/H2B/H3" evidence="3">
    <location>
        <begin position="950"/>
        <end position="1012"/>
    </location>
</feature>
<comment type="caution">
    <text evidence="4">The sequence shown here is derived from an EMBL/GenBank/DDBJ whole genome shotgun (WGS) entry which is preliminary data.</text>
</comment>
<evidence type="ECO:0000256" key="2">
    <source>
        <dbReference type="SAM" id="MobiDB-lite"/>
    </source>
</evidence>
<organism evidence="4 5">
    <name type="scientific">Symbiodinium microadriaticum</name>
    <name type="common">Dinoflagellate</name>
    <name type="synonym">Zooxanthella microadriatica</name>
    <dbReference type="NCBI Taxonomy" id="2951"/>
    <lineage>
        <taxon>Eukaryota</taxon>
        <taxon>Sar</taxon>
        <taxon>Alveolata</taxon>
        <taxon>Dinophyceae</taxon>
        <taxon>Suessiales</taxon>
        <taxon>Symbiodiniaceae</taxon>
        <taxon>Symbiodinium</taxon>
    </lineage>
</organism>
<evidence type="ECO:0000313" key="4">
    <source>
        <dbReference type="EMBL" id="OLP91057.1"/>
    </source>
</evidence>
<dbReference type="Pfam" id="PF00125">
    <property type="entry name" value="Histone"/>
    <property type="match status" value="1"/>
</dbReference>
<gene>
    <name evidence="4" type="ORF">AK812_SmicGene27299</name>
</gene>
<proteinExistence type="predicted"/>
<feature type="compositionally biased region" description="Basic and acidic residues" evidence="2">
    <location>
        <begin position="1193"/>
        <end position="1213"/>
    </location>
</feature>
<feature type="compositionally biased region" description="Basic and acidic residues" evidence="2">
    <location>
        <begin position="1111"/>
        <end position="1123"/>
    </location>
</feature>
<evidence type="ECO:0000313" key="5">
    <source>
        <dbReference type="Proteomes" id="UP000186817"/>
    </source>
</evidence>
<sequence>MDSASPTVEKERRRRTLVFADLADKSYGQDRVLNGKDDVSEQVCLRAAARCWEQDGKFKIGSLSNPRQLADDRWRCTGHCFRHEGCAEGQGRTFQFTGPWHKTVYCLSIGVAGECSGPPRRAREARKFDEDEITVDERLCILREAETLLEAGRPCAPSTVQMRLKGLDIPAARVRAVLKNRKRNFGGATQTFLESAKSFRKSAEGVDQNVLQFPVLDAQSNSFHWVGLLIPFFLVLLELQPDWLVLTSDATHNLTIMGHRYGLVCALVFRKLQGRWRKSCWPLAVFCRRNEALPKPHLKSGRSIYAVLNVVAEIMFAPTSQQPIEEMNCKFKRDVRAAGKGGKLRTHADVLAAIQKTCEAWVRPLREVDEATDCSITLMGRAVSCTGPQDPDKWMFTEGKVIRRPCSSQVIKFPSITGILHKMRSCRKKLPFEQIEHRGFKYLCVAVAAPREVPRGTCRRLIDIMRTQHVEHLRRHLIAEDIILEDGSFDRKRHSQLWTTWCVTWMTPSRQTRCTCFLHGWQGHCPHVWAAREWWGLQQVTGHVIEPVRPERRAPADTEDAGDVCKAGTIADGLGGPCASEDHVVPSSFHRTAPIVIVLGDSTMRVMQVIDVCESDDEQVVDAAVRQPKGAEVQGEQKVPQVVGSAVELGASQVVDAAGRQPKGAEVVGPAVELEVSKVAYGKMESEQCDTAQELLASVRDEKLKKIAVGVMAHAKKFIDEQSENVLLRDLFELAERAVLRAGCWSEREAPVEACKILQLTAVALYQDELPPLACVERVIVWTFDGAAYAGGSSEGISCTVRLAAMKLGRHLQIGEQTLQAKLSSELKRLFAERAAAEAEEENTRLKRVKFVPMLQRKLMPSRKQPAVVWEDERGETQDRDSAAQLLRRIAPVRALSASGYRAAEGLRREVAKATSQYRGRGQSNSRRLAARQVTVGHATHWKVGMARWSRLCQEAFSKDRRSSGLRLTKEAEAVLLAASQDMMVQVYQDANLLRAHAKRETLFAEDVRCVRALRKAWGDYALQDSRWMPEHDEGELLEAIREHEAAASEERTKTADGTEKSAKARTKQEAAKEKADGAKTTPKARTKQEAAKEKADGQEATPKARAKQKAAKEKADGKEATPKARAKQKAAKEADGAKTTPKAIAKQKAAREKADGAKTTPKATAKQKAAREKADRKETTPKAKTKQKTAKNKADRKETTARPKQKAAKDKAASSAKAETLKPKEEQEASSSASGAATLPVSAANISPSTLLMSGVVLGNFGLGNTFRVDGMTDGDTDPWILFDSGKAPPLSSIAVRPLTVDFEGQQPQKGLKEESTEDTFRLRLQQTSSGPDNRTVLHHDLWLDFPSCWVGVHYEWRSTLFVPEDSHFEEQLGNGRIALVVRPDTAAAPFWHADVWRKNGATVVSALFVGATCFE</sequence>
<dbReference type="SUPFAM" id="SSF47113">
    <property type="entry name" value="Histone-fold"/>
    <property type="match status" value="1"/>
</dbReference>
<feature type="compositionally biased region" description="Basic and acidic residues" evidence="2">
    <location>
        <begin position="1087"/>
        <end position="1098"/>
    </location>
</feature>
<dbReference type="GO" id="GO:0003677">
    <property type="term" value="F:DNA binding"/>
    <property type="evidence" value="ECO:0007669"/>
    <property type="project" value="InterPro"/>
</dbReference>
<dbReference type="EMBL" id="LSRX01000681">
    <property type="protein sequence ID" value="OLP91057.1"/>
    <property type="molecule type" value="Genomic_DNA"/>
</dbReference>